<sequence length="129" mass="14700">LPGIQDRATVTRRIGFRRLRTFWFGLVCCALSAGPIGADQVKSPLEPRESLAHFRLDSGLRIELVAHEPRVIDPIAVRFDEDGRMWVVEMRDYPHGPPERKPPVSRIRGVSRMVSTPRACRWALSWSGR</sequence>
<organism evidence="3">
    <name type="scientific">marine sediment metagenome</name>
    <dbReference type="NCBI Taxonomy" id="412755"/>
    <lineage>
        <taxon>unclassified sequences</taxon>
        <taxon>metagenomes</taxon>
        <taxon>ecological metagenomes</taxon>
    </lineage>
</organism>
<name>A0A0F8Z4C4_9ZZZZ</name>
<dbReference type="AlphaFoldDB" id="A0A0F8Z4C4"/>
<feature type="domain" description="DUF7133" evidence="2">
    <location>
        <begin position="47"/>
        <end position="108"/>
    </location>
</feature>
<keyword evidence="1" id="KW-1133">Transmembrane helix</keyword>
<evidence type="ECO:0000313" key="3">
    <source>
        <dbReference type="EMBL" id="KKK54896.1"/>
    </source>
</evidence>
<evidence type="ECO:0000256" key="1">
    <source>
        <dbReference type="SAM" id="Phobius"/>
    </source>
</evidence>
<reference evidence="3" key="1">
    <citation type="journal article" date="2015" name="Nature">
        <title>Complex archaea that bridge the gap between prokaryotes and eukaryotes.</title>
        <authorList>
            <person name="Spang A."/>
            <person name="Saw J.H."/>
            <person name="Jorgensen S.L."/>
            <person name="Zaremba-Niedzwiedzka K."/>
            <person name="Martijn J."/>
            <person name="Lind A.E."/>
            <person name="van Eijk R."/>
            <person name="Schleper C."/>
            <person name="Guy L."/>
            <person name="Ettema T.J."/>
        </authorList>
    </citation>
    <scope>NUCLEOTIDE SEQUENCE</scope>
</reference>
<feature type="non-terminal residue" evidence="3">
    <location>
        <position position="1"/>
    </location>
</feature>
<dbReference type="InterPro" id="IPR055557">
    <property type="entry name" value="DUF7133"/>
</dbReference>
<keyword evidence="1" id="KW-0812">Transmembrane</keyword>
<protein>
    <recommendedName>
        <fullName evidence="2">DUF7133 domain-containing protein</fullName>
    </recommendedName>
</protein>
<dbReference type="Pfam" id="PF23500">
    <property type="entry name" value="DUF7133"/>
    <property type="match status" value="1"/>
</dbReference>
<feature type="transmembrane region" description="Helical" evidence="1">
    <location>
        <begin position="21"/>
        <end position="38"/>
    </location>
</feature>
<gene>
    <name evidence="3" type="ORF">LCGC14_3080060</name>
</gene>
<keyword evidence="1" id="KW-0472">Membrane</keyword>
<proteinExistence type="predicted"/>
<evidence type="ECO:0000259" key="2">
    <source>
        <dbReference type="Pfam" id="PF23500"/>
    </source>
</evidence>
<dbReference type="EMBL" id="LAZR01065763">
    <property type="protein sequence ID" value="KKK54896.1"/>
    <property type="molecule type" value="Genomic_DNA"/>
</dbReference>
<accession>A0A0F8Z4C4</accession>
<comment type="caution">
    <text evidence="3">The sequence shown here is derived from an EMBL/GenBank/DDBJ whole genome shotgun (WGS) entry which is preliminary data.</text>
</comment>